<name>A0AC34RBU6_9BILA</name>
<protein>
    <submittedName>
        <fullName evidence="2">Uncharacterized protein</fullName>
    </submittedName>
</protein>
<proteinExistence type="predicted"/>
<evidence type="ECO:0000313" key="2">
    <source>
        <dbReference type="WBParaSite" id="JU765_v2.g5388.t1"/>
    </source>
</evidence>
<evidence type="ECO:0000313" key="1">
    <source>
        <dbReference type="Proteomes" id="UP000887576"/>
    </source>
</evidence>
<organism evidence="1 2">
    <name type="scientific">Panagrolaimus sp. JU765</name>
    <dbReference type="NCBI Taxonomy" id="591449"/>
    <lineage>
        <taxon>Eukaryota</taxon>
        <taxon>Metazoa</taxon>
        <taxon>Ecdysozoa</taxon>
        <taxon>Nematoda</taxon>
        <taxon>Chromadorea</taxon>
        <taxon>Rhabditida</taxon>
        <taxon>Tylenchina</taxon>
        <taxon>Panagrolaimomorpha</taxon>
        <taxon>Panagrolaimoidea</taxon>
        <taxon>Panagrolaimidae</taxon>
        <taxon>Panagrolaimus</taxon>
    </lineage>
</organism>
<dbReference type="Proteomes" id="UP000887576">
    <property type="component" value="Unplaced"/>
</dbReference>
<sequence length="97" mass="11472">MKKVFVILVLLFVTCYCVNPEIEEFFKSIKEKGARKVVRNLREIMKETIEAYPPAFRRFVDEQGDWHALTEMAYLLELKKDFDDAFGKMGMMRKGKN</sequence>
<reference evidence="2" key="1">
    <citation type="submission" date="2022-11" db="UniProtKB">
        <authorList>
            <consortium name="WormBaseParasite"/>
        </authorList>
    </citation>
    <scope>IDENTIFICATION</scope>
</reference>
<dbReference type="WBParaSite" id="JU765_v2.g5388.t1">
    <property type="protein sequence ID" value="JU765_v2.g5388.t1"/>
    <property type="gene ID" value="JU765_v2.g5388"/>
</dbReference>
<accession>A0AC34RBU6</accession>